<keyword evidence="3" id="KW-0805">Transcription regulation</keyword>
<evidence type="ECO:0000256" key="7">
    <source>
        <dbReference type="SAM" id="MobiDB-lite"/>
    </source>
</evidence>
<proteinExistence type="inferred from homology"/>
<keyword evidence="5" id="KW-0804">Transcription</keyword>
<dbReference type="EMBL" id="CM004394">
    <property type="protein sequence ID" value="OAY44320.1"/>
    <property type="molecule type" value="Genomic_DNA"/>
</dbReference>
<dbReference type="InterPro" id="IPR046955">
    <property type="entry name" value="PHR1-like"/>
</dbReference>
<dbReference type="PANTHER" id="PTHR31499:SF80">
    <property type="entry name" value="HTH MYB-TYPE DOMAIN-CONTAINING PROTEIN"/>
    <property type="match status" value="1"/>
</dbReference>
<dbReference type="InterPro" id="IPR006447">
    <property type="entry name" value="Myb_dom_plants"/>
</dbReference>
<protein>
    <recommendedName>
        <fullName evidence="8">HTH myb-type domain-containing protein</fullName>
    </recommendedName>
</protein>
<dbReference type="PANTHER" id="PTHR31499">
    <property type="entry name" value="MYB FAMILY TRANSCRIPTION FACTOR PHL11"/>
    <property type="match status" value="1"/>
</dbReference>
<dbReference type="NCBIfam" id="TIGR01557">
    <property type="entry name" value="myb_SHAQKYF"/>
    <property type="match status" value="1"/>
</dbReference>
<evidence type="ECO:0000256" key="6">
    <source>
        <dbReference type="ARBA" id="ARBA00023242"/>
    </source>
</evidence>
<dbReference type="GO" id="GO:0003700">
    <property type="term" value="F:DNA-binding transcription factor activity"/>
    <property type="evidence" value="ECO:0007669"/>
    <property type="project" value="InterPro"/>
</dbReference>
<evidence type="ECO:0000256" key="1">
    <source>
        <dbReference type="ARBA" id="ARBA00004123"/>
    </source>
</evidence>
<evidence type="ECO:0000259" key="8">
    <source>
        <dbReference type="PROSITE" id="PS51294"/>
    </source>
</evidence>
<dbReference type="GO" id="GO:0003677">
    <property type="term" value="F:DNA binding"/>
    <property type="evidence" value="ECO:0007669"/>
    <property type="project" value="InterPro"/>
</dbReference>
<evidence type="ECO:0000313" key="9">
    <source>
        <dbReference type="EMBL" id="OAY44320.1"/>
    </source>
</evidence>
<feature type="compositionally biased region" description="Basic and acidic residues" evidence="7">
    <location>
        <begin position="280"/>
        <end position="299"/>
    </location>
</feature>
<evidence type="ECO:0000256" key="5">
    <source>
        <dbReference type="ARBA" id="ARBA00023163"/>
    </source>
</evidence>
<dbReference type="Gene3D" id="1.10.10.60">
    <property type="entry name" value="Homeodomain-like"/>
    <property type="match status" value="1"/>
</dbReference>
<keyword evidence="6" id="KW-0539">Nucleus</keyword>
<evidence type="ECO:0000256" key="4">
    <source>
        <dbReference type="ARBA" id="ARBA00023054"/>
    </source>
</evidence>
<feature type="compositionally biased region" description="Basic and acidic residues" evidence="7">
    <location>
        <begin position="384"/>
        <end position="402"/>
    </location>
</feature>
<dbReference type="InterPro" id="IPR009057">
    <property type="entry name" value="Homeodomain-like_sf"/>
</dbReference>
<sequence length="454" mass="50231">MSSSLPVLPTPLEDKYQKLPDSFQVASERQLIRNPVPLQASQLGPDSGTTAHLFSSSLRIPKELNTSSVSPQNSPFIRSSKDRGTLLVAPTYSSHSEAQSTTLISNSEENKDISWSVDPLYDLLDFPGNVTTQNGQVESNIGVIASEDLSKRTDWQEWADQLISVDSDLEPNWSELLNDANATDTEQQVLKSSPEFSVQPQIHLYNGEPCAVANPISTAPSTKPRMRWTPELHEAFVEAVNKLGGSERATPKGVLKLMNVEGLTIYHVKSHLQKYRTARYKPESSEGTSEKKLSPIEEMKSLDLKTSMGITEALRLQMEVQKRLHEQLEIQRNLQLRIEEQGRHLQMMFEKQRKLEDGKSKVSSSSLDDPTLLQSDAVLPSGNDKSEISEPDHAKTVSDRNDCGVALEKNSPSVSRKHKALENGTGEDLLDESSPASTKRARANETAISSTSCI</sequence>
<accession>A0A251KE80</accession>
<dbReference type="OMA" id="KFPNSYW"/>
<feature type="domain" description="HTH myb-type" evidence="8">
    <location>
        <begin position="222"/>
        <end position="280"/>
    </location>
</feature>
<feature type="region of interest" description="Disordered" evidence="7">
    <location>
        <begin position="277"/>
        <end position="299"/>
    </location>
</feature>
<dbReference type="PROSITE" id="PS51294">
    <property type="entry name" value="HTH_MYB"/>
    <property type="match status" value="1"/>
</dbReference>
<dbReference type="SUPFAM" id="SSF46689">
    <property type="entry name" value="Homeodomain-like"/>
    <property type="match status" value="1"/>
</dbReference>
<reference evidence="9 10" key="1">
    <citation type="submission" date="2016-02" db="EMBL/GenBank/DDBJ databases">
        <title>WGS assembly of Manihot esculenta.</title>
        <authorList>
            <person name="Bredeson J.V."/>
            <person name="Prochnik S.E."/>
            <person name="Lyons J.B."/>
            <person name="Schmutz J."/>
            <person name="Grimwood J."/>
            <person name="Vrebalov J."/>
            <person name="Bart R.S."/>
            <person name="Amuge T."/>
            <person name="Ferguson M.E."/>
            <person name="Green R."/>
            <person name="Putnam N."/>
            <person name="Stites J."/>
            <person name="Rounsley S."/>
            <person name="Rokhsar D.S."/>
        </authorList>
    </citation>
    <scope>NUCLEOTIDE SEQUENCE [LARGE SCALE GENOMIC DNA]</scope>
    <source>
        <strain evidence="10">cv. AM560-2</strain>
        <tissue evidence="9">Leaf</tissue>
    </source>
</reference>
<dbReference type="EMBL" id="CM004394">
    <property type="protein sequence ID" value="OAY44321.1"/>
    <property type="molecule type" value="Genomic_DNA"/>
</dbReference>
<dbReference type="OrthoDB" id="551907at2759"/>
<feature type="compositionally biased region" description="Polar residues" evidence="7">
    <location>
        <begin position="361"/>
        <end position="374"/>
    </location>
</feature>
<dbReference type="Gramene" id="Manes.08G140300.4.v8.1">
    <property type="protein sequence ID" value="Manes.08G140300.4.v8.1.CDS"/>
    <property type="gene ID" value="Manes.08G140300.v8.1"/>
</dbReference>
<dbReference type="GO" id="GO:0005634">
    <property type="term" value="C:nucleus"/>
    <property type="evidence" value="ECO:0007669"/>
    <property type="project" value="UniProtKB-SubCell"/>
</dbReference>
<dbReference type="STRING" id="3983.A0A251KE80"/>
<keyword evidence="10" id="KW-1185">Reference proteome</keyword>
<feature type="region of interest" description="Disordered" evidence="7">
    <location>
        <begin position="352"/>
        <end position="454"/>
    </location>
</feature>
<dbReference type="Gramene" id="Manes.08G140300.5.v8.1">
    <property type="protein sequence ID" value="Manes.08G140300.5.v8.1.CDS"/>
    <property type="gene ID" value="Manes.08G140300.v8.1"/>
</dbReference>
<organism evidence="9 10">
    <name type="scientific">Manihot esculenta</name>
    <name type="common">Cassava</name>
    <name type="synonym">Jatropha manihot</name>
    <dbReference type="NCBI Taxonomy" id="3983"/>
    <lineage>
        <taxon>Eukaryota</taxon>
        <taxon>Viridiplantae</taxon>
        <taxon>Streptophyta</taxon>
        <taxon>Embryophyta</taxon>
        <taxon>Tracheophyta</taxon>
        <taxon>Spermatophyta</taxon>
        <taxon>Magnoliopsida</taxon>
        <taxon>eudicotyledons</taxon>
        <taxon>Gunneridae</taxon>
        <taxon>Pentapetalae</taxon>
        <taxon>rosids</taxon>
        <taxon>fabids</taxon>
        <taxon>Malpighiales</taxon>
        <taxon>Euphorbiaceae</taxon>
        <taxon>Crotonoideae</taxon>
        <taxon>Manihoteae</taxon>
        <taxon>Manihot</taxon>
    </lineage>
</organism>
<dbReference type="SMR" id="A0A251KE80"/>
<comment type="similarity">
    <text evidence="2">Belongs to the MYB-CC family.</text>
</comment>
<dbReference type="Pfam" id="PF14379">
    <property type="entry name" value="Myb_CC_LHEQLE"/>
    <property type="match status" value="1"/>
</dbReference>
<comment type="subcellular location">
    <subcellularLocation>
        <location evidence="1">Nucleus</location>
    </subcellularLocation>
</comment>
<dbReference type="AlphaFoldDB" id="A0A251KE80"/>
<keyword evidence="4" id="KW-0175">Coiled coil</keyword>
<dbReference type="InterPro" id="IPR017930">
    <property type="entry name" value="Myb_dom"/>
</dbReference>
<dbReference type="Proteomes" id="UP000091857">
    <property type="component" value="Chromosome 8"/>
</dbReference>
<dbReference type="FunFam" id="1.10.10.60:FF:000002">
    <property type="entry name" value="Myb family transcription factor"/>
    <property type="match status" value="1"/>
</dbReference>
<gene>
    <name evidence="9" type="ORF">MANES_08G140300</name>
</gene>
<dbReference type="InterPro" id="IPR025756">
    <property type="entry name" value="Myb_CC_LHEQLE"/>
</dbReference>
<dbReference type="InterPro" id="IPR001005">
    <property type="entry name" value="SANT/Myb"/>
</dbReference>
<evidence type="ECO:0000256" key="2">
    <source>
        <dbReference type="ARBA" id="ARBA00006783"/>
    </source>
</evidence>
<dbReference type="Pfam" id="PF00249">
    <property type="entry name" value="Myb_DNA-binding"/>
    <property type="match status" value="1"/>
</dbReference>
<name>A0A251KE80_MANES</name>
<evidence type="ECO:0000256" key="3">
    <source>
        <dbReference type="ARBA" id="ARBA00023015"/>
    </source>
</evidence>
<evidence type="ECO:0000313" key="10">
    <source>
        <dbReference type="Proteomes" id="UP000091857"/>
    </source>
</evidence>